<gene>
    <name evidence="4" type="ORF">XM38_035240</name>
</gene>
<dbReference type="InterPro" id="IPR015421">
    <property type="entry name" value="PyrdxlP-dep_Trfase_major"/>
</dbReference>
<sequence length="323" mass="35685">MLAAIQAQLSSLATYPDPAYSQLRQGLARHHGISPNWILPGNGAAELLTWACRELATQTACLLPTPAFGDYRRGLQGFAATIVSCPLLTNQGTEISLEQAIASAPQRQGISPDSGLLLNNPHNPTGRLFHRDQILPLLDTCALVVVDEAFMDFLPPGQQQSVIDLVGPYDNLVVVRSQTKFYSLPGLRLGYAIAQPERLQRWQHWRDPWPVNILAATAALAAIQDQPFQQQSWAWLGQARPQLVDGLTQLPGLMPWPGAANYLLVRSDVPVPPLQEALLRRHRILIRDCLSFPELGEHYFRVAIRTPDDNQRLLTALADVLIG</sequence>
<evidence type="ECO:0000313" key="5">
    <source>
        <dbReference type="Proteomes" id="UP000191901"/>
    </source>
</evidence>
<dbReference type="PANTHER" id="PTHR42885:SF1">
    <property type="entry name" value="THREONINE-PHOSPHATE DECARBOXYLASE"/>
    <property type="match status" value="1"/>
</dbReference>
<dbReference type="InterPro" id="IPR015424">
    <property type="entry name" value="PyrdxlP-dep_Trfase"/>
</dbReference>
<dbReference type="Gene3D" id="3.40.640.10">
    <property type="entry name" value="Type I PLP-dependent aspartate aminotransferase-like (Major domain)"/>
    <property type="match status" value="1"/>
</dbReference>
<reference evidence="4 5" key="1">
    <citation type="journal article" date="2016" name="Biochim. Biophys. Acta">
        <title>Characterization of red-shifted phycobilisomes isolated from the chlorophyll f-containing cyanobacterium Halomicronema hongdechloris.</title>
        <authorList>
            <person name="Li Y."/>
            <person name="Lin Y."/>
            <person name="Garvey C.J."/>
            <person name="Birch D."/>
            <person name="Corkery R.W."/>
            <person name="Loughlin P.C."/>
            <person name="Scheer H."/>
            <person name="Willows R.D."/>
            <person name="Chen M."/>
        </authorList>
    </citation>
    <scope>NUCLEOTIDE SEQUENCE [LARGE SCALE GENOMIC DNA]</scope>
    <source>
        <strain evidence="4 5">C2206</strain>
    </source>
</reference>
<evidence type="ECO:0000256" key="1">
    <source>
        <dbReference type="ARBA" id="ARBA00001933"/>
    </source>
</evidence>
<organism evidence="4 5">
    <name type="scientific">Halomicronema hongdechloris C2206</name>
    <dbReference type="NCBI Taxonomy" id="1641165"/>
    <lineage>
        <taxon>Bacteria</taxon>
        <taxon>Bacillati</taxon>
        <taxon>Cyanobacteriota</taxon>
        <taxon>Cyanophyceae</taxon>
        <taxon>Nodosilineales</taxon>
        <taxon>Nodosilineaceae</taxon>
        <taxon>Halomicronema</taxon>
    </lineage>
</organism>
<dbReference type="PANTHER" id="PTHR42885">
    <property type="entry name" value="HISTIDINOL-PHOSPHATE AMINOTRANSFERASE-RELATED"/>
    <property type="match status" value="1"/>
</dbReference>
<name>A0A1Z3HQN4_9CYAN</name>
<dbReference type="KEGG" id="hhg:XM38_035240"/>
<dbReference type="EC" id="4.1.1.81" evidence="4"/>
<keyword evidence="5" id="KW-1185">Reference proteome</keyword>
<dbReference type="AlphaFoldDB" id="A0A1Z3HQN4"/>
<dbReference type="GO" id="GO:0030170">
    <property type="term" value="F:pyridoxal phosphate binding"/>
    <property type="evidence" value="ECO:0007669"/>
    <property type="project" value="InterPro"/>
</dbReference>
<dbReference type="STRING" id="1641165.XM38_05810"/>
<dbReference type="Pfam" id="PF00155">
    <property type="entry name" value="Aminotran_1_2"/>
    <property type="match status" value="1"/>
</dbReference>
<evidence type="ECO:0000259" key="3">
    <source>
        <dbReference type="Pfam" id="PF00155"/>
    </source>
</evidence>
<dbReference type="SUPFAM" id="SSF53383">
    <property type="entry name" value="PLP-dependent transferases"/>
    <property type="match status" value="1"/>
</dbReference>
<proteinExistence type="predicted"/>
<keyword evidence="2" id="KW-0663">Pyridoxal phosphate</keyword>
<evidence type="ECO:0000256" key="2">
    <source>
        <dbReference type="ARBA" id="ARBA00022898"/>
    </source>
</evidence>
<protein>
    <submittedName>
        <fullName evidence="4">Threonine-phosphate decarboxylase</fullName>
        <ecNumber evidence="4">4.1.1.81</ecNumber>
    </submittedName>
</protein>
<dbReference type="EMBL" id="CP021983">
    <property type="protein sequence ID" value="ASC72566.1"/>
    <property type="molecule type" value="Genomic_DNA"/>
</dbReference>
<keyword evidence="4" id="KW-0456">Lyase</keyword>
<comment type="cofactor">
    <cofactor evidence="1">
        <name>pyridoxal 5'-phosphate</name>
        <dbReference type="ChEBI" id="CHEBI:597326"/>
    </cofactor>
</comment>
<dbReference type="InterPro" id="IPR015422">
    <property type="entry name" value="PyrdxlP-dep_Trfase_small"/>
</dbReference>
<dbReference type="Gene3D" id="3.90.1150.10">
    <property type="entry name" value="Aspartate Aminotransferase, domain 1"/>
    <property type="match status" value="1"/>
</dbReference>
<feature type="domain" description="Aminotransferase class I/classII large" evidence="3">
    <location>
        <begin position="3"/>
        <end position="317"/>
    </location>
</feature>
<dbReference type="GO" id="GO:0048472">
    <property type="term" value="F:threonine-phosphate decarboxylase activity"/>
    <property type="evidence" value="ECO:0007669"/>
    <property type="project" value="UniProtKB-EC"/>
</dbReference>
<accession>A0A1Z3HQN4</accession>
<dbReference type="InterPro" id="IPR004839">
    <property type="entry name" value="Aminotransferase_I/II_large"/>
</dbReference>
<dbReference type="Proteomes" id="UP000191901">
    <property type="component" value="Chromosome"/>
</dbReference>
<dbReference type="CDD" id="cd00609">
    <property type="entry name" value="AAT_like"/>
    <property type="match status" value="1"/>
</dbReference>
<evidence type="ECO:0000313" key="4">
    <source>
        <dbReference type="EMBL" id="ASC72566.1"/>
    </source>
</evidence>